<protein>
    <submittedName>
        <fullName evidence="1">Uncharacterized protein</fullName>
    </submittedName>
</protein>
<proteinExistence type="predicted"/>
<sequence length="173" mass="18684">MEAGRGVGWGDGQPSAGAGGWRPAIHWRIPLGGMKRGVAVSLVDNTGSLSMQGRETLSELAGRTCILAARAFDVVRGRLTVDILRRQVSQACMDRLSLFATLAGGSDLWRLDRPGEAAGICFPVIPLVVELYRTGPDRFESTVTLLVSGRAVHVNETHDRLGSRWLCTRLDMG</sequence>
<dbReference type="RefSeq" id="WP_340469239.1">
    <property type="nucleotide sequence ID" value="NZ_JBANBB010000001.1"/>
</dbReference>
<evidence type="ECO:0000313" key="1">
    <source>
        <dbReference type="EMBL" id="MEK0306692.1"/>
    </source>
</evidence>
<dbReference type="Proteomes" id="UP001373159">
    <property type="component" value="Unassembled WGS sequence"/>
</dbReference>
<keyword evidence="2" id="KW-1185">Reference proteome</keyword>
<reference evidence="1 2" key="1">
    <citation type="submission" date="2024-02" db="EMBL/GenBank/DDBJ databases">
        <title>Bifidobacterium honeyensis sp. nov., isolated from the comb honey.</title>
        <authorList>
            <person name="Liu W."/>
            <person name="Li Y."/>
        </authorList>
    </citation>
    <scope>NUCLEOTIDE SEQUENCE [LARGE SCALE GENOMIC DNA]</scope>
    <source>
        <strain evidence="1 2">IMAU50988</strain>
    </source>
</reference>
<organism evidence="1 2">
    <name type="scientific">Bifidobacterium favimelis</name>
    <dbReference type="NCBI Taxonomy" id="3122979"/>
    <lineage>
        <taxon>Bacteria</taxon>
        <taxon>Bacillati</taxon>
        <taxon>Actinomycetota</taxon>
        <taxon>Actinomycetes</taxon>
        <taxon>Bifidobacteriales</taxon>
        <taxon>Bifidobacteriaceae</taxon>
        <taxon>Bifidobacterium</taxon>
    </lineage>
</organism>
<gene>
    <name evidence="1" type="ORF">V8P97_04335</name>
</gene>
<name>A0ABU8ZQG5_9BIFI</name>
<evidence type="ECO:0000313" key="2">
    <source>
        <dbReference type="Proteomes" id="UP001373159"/>
    </source>
</evidence>
<comment type="caution">
    <text evidence="1">The sequence shown here is derived from an EMBL/GenBank/DDBJ whole genome shotgun (WGS) entry which is preliminary data.</text>
</comment>
<dbReference type="EMBL" id="JBANBB010000001">
    <property type="protein sequence ID" value="MEK0306692.1"/>
    <property type="molecule type" value="Genomic_DNA"/>
</dbReference>
<accession>A0ABU8ZQG5</accession>